<comment type="caution">
    <text evidence="1">The sequence shown here is derived from an EMBL/GenBank/DDBJ whole genome shotgun (WGS) entry which is preliminary data.</text>
</comment>
<sequence length="56" mass="6851">MLAALDRIEYYKVVVRCKEFIFLKKSWKLDFVDLFLKCVNYFEFDLLNKIIVLRLS</sequence>
<accession>A0A0E2D458</accession>
<gene>
    <name evidence="1" type="ORF">LEP1GSC105_1372</name>
</gene>
<dbReference type="Proteomes" id="UP000001340">
    <property type="component" value="Unassembled WGS sequence"/>
</dbReference>
<proteinExistence type="predicted"/>
<organism evidence="1 2">
    <name type="scientific">Leptospira interrogans str. UI 12758</name>
    <dbReference type="NCBI Taxonomy" id="1049938"/>
    <lineage>
        <taxon>Bacteria</taxon>
        <taxon>Pseudomonadati</taxon>
        <taxon>Spirochaetota</taxon>
        <taxon>Spirochaetia</taxon>
        <taxon>Leptospirales</taxon>
        <taxon>Leptospiraceae</taxon>
        <taxon>Leptospira</taxon>
    </lineage>
</organism>
<evidence type="ECO:0000313" key="1">
    <source>
        <dbReference type="EMBL" id="EKR54664.1"/>
    </source>
</evidence>
<dbReference type="AlphaFoldDB" id="A0A0E2D458"/>
<dbReference type="EMBL" id="AHNR02000041">
    <property type="protein sequence ID" value="EKR54664.1"/>
    <property type="molecule type" value="Genomic_DNA"/>
</dbReference>
<reference evidence="1 2" key="1">
    <citation type="submission" date="2012-10" db="EMBL/GenBank/DDBJ databases">
        <authorList>
            <person name="Harkins D.M."/>
            <person name="Durkin A.S."/>
            <person name="Brinkac L.M."/>
            <person name="Haft D.H."/>
            <person name="Selengut J.D."/>
            <person name="Sanka R."/>
            <person name="DePew J."/>
            <person name="Purushe J."/>
            <person name="Chanthongthip A."/>
            <person name="Lattana O."/>
            <person name="Phetsouvanh R."/>
            <person name="Newton P.N."/>
            <person name="Vinetz J.M."/>
            <person name="Sutton G.G."/>
            <person name="Nierman W.C."/>
            <person name="Fouts D.E."/>
        </authorList>
    </citation>
    <scope>NUCLEOTIDE SEQUENCE [LARGE SCALE GENOMIC DNA]</scope>
    <source>
        <strain evidence="1 2">UI 12758</strain>
    </source>
</reference>
<name>A0A0E2D458_LEPIR</name>
<protein>
    <submittedName>
        <fullName evidence="1">Uncharacterized protein</fullName>
    </submittedName>
</protein>
<evidence type="ECO:0000313" key="2">
    <source>
        <dbReference type="Proteomes" id="UP000001340"/>
    </source>
</evidence>